<dbReference type="EMBL" id="JBJUIK010000001">
    <property type="protein sequence ID" value="KAL3538402.1"/>
    <property type="molecule type" value="Genomic_DNA"/>
</dbReference>
<keyword evidence="4" id="KW-1185">Reference proteome</keyword>
<evidence type="ECO:0000313" key="3">
    <source>
        <dbReference type="EMBL" id="KAL3538402.1"/>
    </source>
</evidence>
<gene>
    <name evidence="3" type="ORF">ACH5RR_001768</name>
</gene>
<sequence length="108" mass="12268">MDKSWIDDPNIFSSTYRSGVEIFIKFAETNSMGSDGKIFCPCRICRNTKRKTVLQVELDLSVKGFCKYYKNCVFHGKTFSAQSYVSSANDNNSADFTSNQESDDFVIK</sequence>
<reference evidence="3 4" key="1">
    <citation type="submission" date="2024-11" db="EMBL/GenBank/DDBJ databases">
        <title>A near-complete genome assembly of Cinchona calisaya.</title>
        <authorList>
            <person name="Lian D.C."/>
            <person name="Zhao X.W."/>
            <person name="Wei L."/>
        </authorList>
    </citation>
    <scope>NUCLEOTIDE SEQUENCE [LARGE SCALE GENOMIC DNA]</scope>
    <source>
        <tissue evidence="3">Nenye</tissue>
    </source>
</reference>
<organism evidence="3 4">
    <name type="scientific">Cinchona calisaya</name>
    <dbReference type="NCBI Taxonomy" id="153742"/>
    <lineage>
        <taxon>Eukaryota</taxon>
        <taxon>Viridiplantae</taxon>
        <taxon>Streptophyta</taxon>
        <taxon>Embryophyta</taxon>
        <taxon>Tracheophyta</taxon>
        <taxon>Spermatophyta</taxon>
        <taxon>Magnoliopsida</taxon>
        <taxon>eudicotyledons</taxon>
        <taxon>Gunneridae</taxon>
        <taxon>Pentapetalae</taxon>
        <taxon>asterids</taxon>
        <taxon>lamiids</taxon>
        <taxon>Gentianales</taxon>
        <taxon>Rubiaceae</taxon>
        <taxon>Cinchonoideae</taxon>
        <taxon>Cinchoneae</taxon>
        <taxon>Cinchona</taxon>
    </lineage>
</organism>
<name>A0ABD3B4C2_9GENT</name>
<dbReference type="Proteomes" id="UP001630127">
    <property type="component" value="Unassembled WGS sequence"/>
</dbReference>
<evidence type="ECO:0000256" key="1">
    <source>
        <dbReference type="SAM" id="MobiDB-lite"/>
    </source>
</evidence>
<dbReference type="InterPro" id="IPR029480">
    <property type="entry name" value="Transpos_assoc"/>
</dbReference>
<feature type="compositionally biased region" description="Polar residues" evidence="1">
    <location>
        <begin position="88"/>
        <end position="100"/>
    </location>
</feature>
<dbReference type="Pfam" id="PF13963">
    <property type="entry name" value="Transpos_assoc"/>
    <property type="match status" value="1"/>
</dbReference>
<accession>A0ABD3B4C2</accession>
<dbReference type="AlphaFoldDB" id="A0ABD3B4C2"/>
<feature type="region of interest" description="Disordered" evidence="1">
    <location>
        <begin position="88"/>
        <end position="108"/>
    </location>
</feature>
<comment type="caution">
    <text evidence="3">The sequence shown here is derived from an EMBL/GenBank/DDBJ whole genome shotgun (WGS) entry which is preliminary data.</text>
</comment>
<feature type="domain" description="Transposase-associated" evidence="2">
    <location>
        <begin position="3"/>
        <end position="76"/>
    </location>
</feature>
<evidence type="ECO:0000313" key="4">
    <source>
        <dbReference type="Proteomes" id="UP001630127"/>
    </source>
</evidence>
<protein>
    <recommendedName>
        <fullName evidence="2">Transposase-associated domain-containing protein</fullName>
    </recommendedName>
</protein>
<evidence type="ECO:0000259" key="2">
    <source>
        <dbReference type="Pfam" id="PF13963"/>
    </source>
</evidence>
<proteinExistence type="predicted"/>